<dbReference type="Gene3D" id="1.10.3580.10">
    <property type="entry name" value="ATP12 ATPase"/>
    <property type="match status" value="1"/>
</dbReference>
<dbReference type="PANTHER" id="PTHR21013:SF10">
    <property type="entry name" value="ATP SYNTHASE MITOCHONDRIAL F1 COMPLEX ASSEMBLY FACTOR 2"/>
    <property type="match status" value="1"/>
</dbReference>
<dbReference type="InterPro" id="IPR011419">
    <property type="entry name" value="ATP12_ATP_synth-F1-assembly"/>
</dbReference>
<comment type="caution">
    <text evidence="4">The sequence shown here is derived from an EMBL/GenBank/DDBJ whole genome shotgun (WGS) entry which is preliminary data.</text>
</comment>
<proteinExistence type="inferred from homology"/>
<evidence type="ECO:0000313" key="5">
    <source>
        <dbReference type="Proteomes" id="UP001205890"/>
    </source>
</evidence>
<dbReference type="Gene3D" id="3.30.2180.10">
    <property type="entry name" value="ATP12-like"/>
    <property type="match status" value="1"/>
</dbReference>
<name>A0ABT1LBZ7_9HYPH</name>
<keyword evidence="3" id="KW-0143">Chaperone</keyword>
<dbReference type="InterPro" id="IPR042272">
    <property type="entry name" value="ATP12_ATP_synth-F1-assembly_N"/>
</dbReference>
<protein>
    <submittedName>
        <fullName evidence="4">ATPase</fullName>
    </submittedName>
</protein>
<comment type="similarity">
    <text evidence="1">Belongs to the ATP12 family.</text>
</comment>
<dbReference type="SUPFAM" id="SSF160909">
    <property type="entry name" value="ATP12-like"/>
    <property type="match status" value="1"/>
</dbReference>
<keyword evidence="5" id="KW-1185">Reference proteome</keyword>
<dbReference type="EMBL" id="JANCLU010000009">
    <property type="protein sequence ID" value="MCP8939012.1"/>
    <property type="molecule type" value="Genomic_DNA"/>
</dbReference>
<evidence type="ECO:0000256" key="1">
    <source>
        <dbReference type="ARBA" id="ARBA00008231"/>
    </source>
</evidence>
<dbReference type="PANTHER" id="PTHR21013">
    <property type="entry name" value="ATP SYNTHASE MITOCHONDRIAL F1 COMPLEX ASSEMBLY FACTOR 2/ATP12 PROTEIN, MITOCHONDRIAL PRECURSOR"/>
    <property type="match status" value="1"/>
</dbReference>
<evidence type="ECO:0000313" key="4">
    <source>
        <dbReference type="EMBL" id="MCP8939012.1"/>
    </source>
</evidence>
<dbReference type="Proteomes" id="UP001205890">
    <property type="component" value="Unassembled WGS sequence"/>
</dbReference>
<dbReference type="Pfam" id="PF07542">
    <property type="entry name" value="ATP12"/>
    <property type="match status" value="1"/>
</dbReference>
<accession>A0ABT1LBZ7</accession>
<reference evidence="4 5" key="1">
    <citation type="submission" date="2022-07" db="EMBL/GenBank/DDBJ databases">
        <authorList>
            <person name="Li W.-J."/>
            <person name="Deng Q.-Q."/>
        </authorList>
    </citation>
    <scope>NUCLEOTIDE SEQUENCE [LARGE SCALE GENOMIC DNA]</scope>
    <source>
        <strain evidence="4 5">SYSU M60028</strain>
    </source>
</reference>
<evidence type="ECO:0000256" key="2">
    <source>
        <dbReference type="ARBA" id="ARBA00022946"/>
    </source>
</evidence>
<dbReference type="InterPro" id="IPR023335">
    <property type="entry name" value="ATP12_ortho_dom_sf"/>
</dbReference>
<gene>
    <name evidence="4" type="ORF">NK718_10835</name>
</gene>
<sequence>MGRMKDEIIISDWFGAGENRPDPHKSIRMEAKAALPRRFYKEAGVAATPTGFVLTLDGRPARTPARSPLETPAQAATQAVADEWAAQGDVIDPASMPFTKLVNTALDGVARQREAVVDEIARYAGSDLLCYRAGDPARLVERESAHWDPVLAWARDELGARFVLAEGVMFASQPDASLEAVREAVAAVVSPLALAGLSTITSLTGSVLLALAVARGRLTPEQAWTAAHVDEDFQMELWGYDDEALERRARRWREMDAAARLVAMVG</sequence>
<keyword evidence="2" id="KW-0809">Transit peptide</keyword>
<evidence type="ECO:0000256" key="3">
    <source>
        <dbReference type="ARBA" id="ARBA00023186"/>
    </source>
</evidence>
<organism evidence="4 5">
    <name type="scientific">Alsobacter ponti</name>
    <dbReference type="NCBI Taxonomy" id="2962936"/>
    <lineage>
        <taxon>Bacteria</taxon>
        <taxon>Pseudomonadati</taxon>
        <taxon>Pseudomonadota</taxon>
        <taxon>Alphaproteobacteria</taxon>
        <taxon>Hyphomicrobiales</taxon>
        <taxon>Alsobacteraceae</taxon>
        <taxon>Alsobacter</taxon>
    </lineage>
</organism>